<evidence type="ECO:0000313" key="2">
    <source>
        <dbReference type="Proteomes" id="UP000823388"/>
    </source>
</evidence>
<dbReference type="EMBL" id="CM029052">
    <property type="protein sequence ID" value="KAG2556825.1"/>
    <property type="molecule type" value="Genomic_DNA"/>
</dbReference>
<reference evidence="1" key="1">
    <citation type="submission" date="2020-05" db="EMBL/GenBank/DDBJ databases">
        <title>WGS assembly of Panicum virgatum.</title>
        <authorList>
            <person name="Lovell J.T."/>
            <person name="Jenkins J."/>
            <person name="Shu S."/>
            <person name="Juenger T.E."/>
            <person name="Schmutz J."/>
        </authorList>
    </citation>
    <scope>NUCLEOTIDE SEQUENCE</scope>
    <source>
        <strain evidence="1">AP13</strain>
    </source>
</reference>
<name>A0A8T0P7N4_PANVG</name>
<protein>
    <submittedName>
        <fullName evidence="1">Uncharacterized protein</fullName>
    </submittedName>
</protein>
<organism evidence="1 2">
    <name type="scientific">Panicum virgatum</name>
    <name type="common">Blackwell switchgrass</name>
    <dbReference type="NCBI Taxonomy" id="38727"/>
    <lineage>
        <taxon>Eukaryota</taxon>
        <taxon>Viridiplantae</taxon>
        <taxon>Streptophyta</taxon>
        <taxon>Embryophyta</taxon>
        <taxon>Tracheophyta</taxon>
        <taxon>Spermatophyta</taxon>
        <taxon>Magnoliopsida</taxon>
        <taxon>Liliopsida</taxon>
        <taxon>Poales</taxon>
        <taxon>Poaceae</taxon>
        <taxon>PACMAD clade</taxon>
        <taxon>Panicoideae</taxon>
        <taxon>Panicodae</taxon>
        <taxon>Paniceae</taxon>
        <taxon>Panicinae</taxon>
        <taxon>Panicum</taxon>
        <taxon>Panicum sect. Hiantes</taxon>
    </lineage>
</organism>
<dbReference type="AlphaFoldDB" id="A0A8T0P7N4"/>
<gene>
    <name evidence="1" type="ORF">PVAP13_8NG154202</name>
</gene>
<proteinExistence type="predicted"/>
<keyword evidence="2" id="KW-1185">Reference proteome</keyword>
<evidence type="ECO:0000313" key="1">
    <source>
        <dbReference type="EMBL" id="KAG2556825.1"/>
    </source>
</evidence>
<comment type="caution">
    <text evidence="1">The sequence shown here is derived from an EMBL/GenBank/DDBJ whole genome shotgun (WGS) entry which is preliminary data.</text>
</comment>
<dbReference type="Proteomes" id="UP000823388">
    <property type="component" value="Chromosome 8N"/>
</dbReference>
<sequence>MGLCCSESWSKSSTVSKQRGFYFNLVKGEILRNTWIFISLKENSRC</sequence>
<accession>A0A8T0P7N4</accession>